<keyword evidence="12" id="KW-1185">Reference proteome</keyword>
<evidence type="ECO:0000256" key="7">
    <source>
        <dbReference type="ARBA" id="ARBA00023136"/>
    </source>
</evidence>
<feature type="compositionally biased region" description="Basic and acidic residues" evidence="9">
    <location>
        <begin position="1"/>
        <end position="19"/>
    </location>
</feature>
<comment type="similarity">
    <text evidence="2">Belongs to the COG4 family.</text>
</comment>
<dbReference type="EMBL" id="KZ293415">
    <property type="protein sequence ID" value="PBK77822.1"/>
    <property type="molecule type" value="Genomic_DNA"/>
</dbReference>
<evidence type="ECO:0000256" key="1">
    <source>
        <dbReference type="ARBA" id="ARBA00004395"/>
    </source>
</evidence>
<dbReference type="AlphaFoldDB" id="A0A2H3CF37"/>
<evidence type="ECO:0000256" key="8">
    <source>
        <dbReference type="ARBA" id="ARBA00031340"/>
    </source>
</evidence>
<feature type="domain" description="COG4 transport protein middle alpha-helical bundle" evidence="10">
    <location>
        <begin position="177"/>
        <end position="488"/>
    </location>
</feature>
<proteinExistence type="inferred from homology"/>
<protein>
    <recommendedName>
        <fullName evidence="3">Conserved oligomeric Golgi complex subunit 4</fullName>
    </recommendedName>
    <alternativeName>
        <fullName evidence="8">Component of oligomeric Golgi complex 4</fullName>
    </alternativeName>
</protein>
<accession>A0A2H3CF37</accession>
<dbReference type="PANTHER" id="PTHR24016:SF0">
    <property type="entry name" value="CONSERVED OLIGOMERIC GOLGI COMPLEX SUBUNIT 4"/>
    <property type="match status" value="1"/>
</dbReference>
<evidence type="ECO:0000259" key="10">
    <source>
        <dbReference type="SMART" id="SM00762"/>
    </source>
</evidence>
<dbReference type="InterPro" id="IPR048680">
    <property type="entry name" value="COG4_N"/>
</dbReference>
<dbReference type="GO" id="GO:0000139">
    <property type="term" value="C:Golgi membrane"/>
    <property type="evidence" value="ECO:0007669"/>
    <property type="project" value="UniProtKB-SubCell"/>
</dbReference>
<dbReference type="PANTHER" id="PTHR24016">
    <property type="entry name" value="CONSERVED OLIGOMERIC GOLGI COMPLEX SUBUNIT 4"/>
    <property type="match status" value="1"/>
</dbReference>
<dbReference type="GO" id="GO:0015031">
    <property type="term" value="P:protein transport"/>
    <property type="evidence" value="ECO:0007669"/>
    <property type="project" value="UniProtKB-KW"/>
</dbReference>
<evidence type="ECO:0000256" key="2">
    <source>
        <dbReference type="ARBA" id="ARBA00009215"/>
    </source>
</evidence>
<dbReference type="Pfam" id="PF20662">
    <property type="entry name" value="COG4_C"/>
    <property type="match status" value="1"/>
</dbReference>
<dbReference type="InterPro" id="IPR013167">
    <property type="entry name" value="COG4_M"/>
</dbReference>
<evidence type="ECO:0000256" key="9">
    <source>
        <dbReference type="SAM" id="MobiDB-lite"/>
    </source>
</evidence>
<evidence type="ECO:0000256" key="4">
    <source>
        <dbReference type="ARBA" id="ARBA00022448"/>
    </source>
</evidence>
<keyword evidence="6" id="KW-0333">Golgi apparatus</keyword>
<comment type="subcellular location">
    <subcellularLocation>
        <location evidence="1">Golgi apparatus membrane</location>
        <topology evidence="1">Peripheral membrane protein</topology>
    </subcellularLocation>
</comment>
<dbReference type="InterPro" id="IPR048682">
    <property type="entry name" value="COG4"/>
</dbReference>
<evidence type="ECO:0000313" key="12">
    <source>
        <dbReference type="Proteomes" id="UP000218334"/>
    </source>
</evidence>
<keyword evidence="7" id="KW-0472">Membrane</keyword>
<name>A0A2H3CF37_9AGAR</name>
<dbReference type="InterPro" id="IPR048684">
    <property type="entry name" value="COG4_C"/>
</dbReference>
<dbReference type="Proteomes" id="UP000218334">
    <property type="component" value="Unassembled WGS sequence"/>
</dbReference>
<keyword evidence="5" id="KW-0653">Protein transport</keyword>
<sequence>MSLDTNSHHDGTVDPRPDPRLLTNLPDILSALSSIQSEEAELSNSLTDLLSDRAPILSSLSRLRSVVPQLNDLNEDALLLSEKVVTTARTAERVGGRVRSLDEEMRRIREAGDRVGQVIELKSSLAELQASIESHDWESASRHCARVMALPLDVISGPFAEHVVPTSDNHLPPVQTLQAAREQLLSVFQENFERASSSRDSAATSRFFKLFPAIGWEKEGLQAYALFIVDLVRVRAPASAKTSSPMYYTTALTALFESIAMIVDQHQPVVEKYYGTGKMISVVERLLEECDRVVKGLVEGWEEERSMRRKLSDTLNNPPIPMFNTTIRRQTSAMSPDEEGIDPREIDKVLVEAASMAGRWNLFRKFLCESMTEDSSSESVEMSMETPKLSLDSTKSHHLFEDLLTTYYVPMEMWYTRTIIDKAHRLSSPDPTQSPAVTTTPDDVFYILKIVLLRLISTGSYTAVERTLQQLREVMERDYSGVIKKKLDDVYRTAGTSAQSRGEKVEKENRLTFITLLNDLDISASHLERLTRDLVGSSTIGQHFSEQQQPLVKDQITSFSSSSAKIGATLRVGLEQLFNQLLRPKLRNLVPEIYKDISYVLDDDSYTAAEYQNVVRKRFIKTWETCMDGYKDAFTDRNYRTFFGLALDVLLKPWEKFMMGFKFTELGAIRFDRDLRSITTYLSSQTAFGDAREKFVRLQQMSTLLNLDSEEDVDEFYNGSGISWKLTAQEARAIVSLKV</sequence>
<dbReference type="Gene3D" id="1.10.287.1060">
    <property type="entry name" value="ESAT-6-like"/>
    <property type="match status" value="1"/>
</dbReference>
<evidence type="ECO:0000256" key="3">
    <source>
        <dbReference type="ARBA" id="ARBA00020975"/>
    </source>
</evidence>
<evidence type="ECO:0000256" key="6">
    <source>
        <dbReference type="ARBA" id="ARBA00023034"/>
    </source>
</evidence>
<keyword evidence="4" id="KW-0813">Transport</keyword>
<organism evidence="11 12">
    <name type="scientific">Armillaria solidipes</name>
    <dbReference type="NCBI Taxonomy" id="1076256"/>
    <lineage>
        <taxon>Eukaryota</taxon>
        <taxon>Fungi</taxon>
        <taxon>Dikarya</taxon>
        <taxon>Basidiomycota</taxon>
        <taxon>Agaricomycotina</taxon>
        <taxon>Agaricomycetes</taxon>
        <taxon>Agaricomycetidae</taxon>
        <taxon>Agaricales</taxon>
        <taxon>Marasmiineae</taxon>
        <taxon>Physalacriaceae</taxon>
        <taxon>Armillaria</taxon>
    </lineage>
</organism>
<feature type="region of interest" description="Disordered" evidence="9">
    <location>
        <begin position="1"/>
        <end position="20"/>
    </location>
</feature>
<evidence type="ECO:0000313" key="11">
    <source>
        <dbReference type="EMBL" id="PBK77822.1"/>
    </source>
</evidence>
<dbReference type="Gene3D" id="1.20.58.1970">
    <property type="match status" value="1"/>
</dbReference>
<reference evidence="12" key="1">
    <citation type="journal article" date="2017" name="Nat. Ecol. Evol.">
        <title>Genome expansion and lineage-specific genetic innovations in the forest pathogenic fungi Armillaria.</title>
        <authorList>
            <person name="Sipos G."/>
            <person name="Prasanna A.N."/>
            <person name="Walter M.C."/>
            <person name="O'Connor E."/>
            <person name="Balint B."/>
            <person name="Krizsan K."/>
            <person name="Kiss B."/>
            <person name="Hess J."/>
            <person name="Varga T."/>
            <person name="Slot J."/>
            <person name="Riley R."/>
            <person name="Boka B."/>
            <person name="Rigling D."/>
            <person name="Barry K."/>
            <person name="Lee J."/>
            <person name="Mihaltcheva S."/>
            <person name="LaButti K."/>
            <person name="Lipzen A."/>
            <person name="Waldron R."/>
            <person name="Moloney N.M."/>
            <person name="Sperisen C."/>
            <person name="Kredics L."/>
            <person name="Vagvoelgyi C."/>
            <person name="Patrignani A."/>
            <person name="Fitzpatrick D."/>
            <person name="Nagy I."/>
            <person name="Doyle S."/>
            <person name="Anderson J.B."/>
            <person name="Grigoriev I.V."/>
            <person name="Gueldener U."/>
            <person name="Muensterkoetter M."/>
            <person name="Nagy L.G."/>
        </authorList>
    </citation>
    <scope>NUCLEOTIDE SEQUENCE [LARGE SCALE GENOMIC DNA]</scope>
    <source>
        <strain evidence="12">28-4</strain>
    </source>
</reference>
<dbReference type="STRING" id="1076256.A0A2H3CF37"/>
<evidence type="ECO:0000256" key="5">
    <source>
        <dbReference type="ARBA" id="ARBA00022927"/>
    </source>
</evidence>
<dbReference type="Pfam" id="PF08318">
    <property type="entry name" value="COG4_m"/>
    <property type="match status" value="1"/>
</dbReference>
<gene>
    <name evidence="11" type="ORF">ARMSODRAFT_991431</name>
</gene>
<dbReference type="SMART" id="SM00762">
    <property type="entry name" value="Cog4"/>
    <property type="match status" value="1"/>
</dbReference>
<dbReference type="Pfam" id="PF20663">
    <property type="entry name" value="COG4_N"/>
    <property type="match status" value="1"/>
</dbReference>